<dbReference type="RefSeq" id="WP_211943441.1">
    <property type="nucleotide sequence ID" value="NZ_CAJPVH010000023.1"/>
</dbReference>
<dbReference type="Proteomes" id="UP001056132">
    <property type="component" value="Chromosome 1"/>
</dbReference>
<gene>
    <name evidence="1" type="ORF">M5D45_07095</name>
</gene>
<reference evidence="1" key="2">
    <citation type="submission" date="2022-05" db="EMBL/GenBank/DDBJ databases">
        <authorList>
            <person name="Kunte H.-J."/>
        </authorList>
    </citation>
    <scope>NUCLEOTIDE SEQUENCE</scope>
    <source>
        <strain evidence="1">G5</strain>
    </source>
</reference>
<name>A0AAE9I2P8_9BURK</name>
<proteinExistence type="predicted"/>
<evidence type="ECO:0000313" key="2">
    <source>
        <dbReference type="Proteomes" id="UP001056132"/>
    </source>
</evidence>
<evidence type="ECO:0000313" key="1">
    <source>
        <dbReference type="EMBL" id="URF05558.1"/>
    </source>
</evidence>
<dbReference type="AlphaFoldDB" id="A0AAE9I2P8"/>
<accession>A0AAE9I2P8</accession>
<protein>
    <submittedName>
        <fullName evidence="1">Uncharacterized protein</fullName>
    </submittedName>
</protein>
<dbReference type="EMBL" id="CP097330">
    <property type="protein sequence ID" value="URF05558.1"/>
    <property type="molecule type" value="Genomic_DNA"/>
</dbReference>
<organism evidence="1 2">
    <name type="scientific">Cupriavidus campinensis</name>
    <dbReference type="NCBI Taxonomy" id="151783"/>
    <lineage>
        <taxon>Bacteria</taxon>
        <taxon>Pseudomonadati</taxon>
        <taxon>Pseudomonadota</taxon>
        <taxon>Betaproteobacteria</taxon>
        <taxon>Burkholderiales</taxon>
        <taxon>Burkholderiaceae</taxon>
        <taxon>Cupriavidus</taxon>
    </lineage>
</organism>
<reference evidence="1" key="1">
    <citation type="journal article" date="2022" name="Microbiol. Resour. Announc.">
        <title>Genome Sequence of Cupriavidus campinensis Strain G5, a Member of a Bacterial Consortium Capable of Polyethylene Degradation.</title>
        <authorList>
            <person name="Schneider B."/>
            <person name="Pfeiffer F."/>
            <person name="Dyall-Smith M."/>
            <person name="Kunte H.J."/>
        </authorList>
    </citation>
    <scope>NUCLEOTIDE SEQUENCE</scope>
    <source>
        <strain evidence="1">G5</strain>
    </source>
</reference>
<dbReference type="KEGG" id="ccam:M5D45_07095"/>
<sequence>MGVTSGYWHLWHLYSRGVVYCALGMPHIDCTGMRWRHLHPHLPERDRYAQTKLLQATIAYMEMHGELSVPPDADRMRLLYSRYLPWSARLQADMAPIDPTVNPATA</sequence>